<dbReference type="InterPro" id="IPR023298">
    <property type="entry name" value="ATPase_P-typ_TM_dom_sf"/>
</dbReference>
<feature type="transmembrane region" description="Helical" evidence="15">
    <location>
        <begin position="674"/>
        <end position="690"/>
    </location>
</feature>
<dbReference type="PRINTS" id="PR00943">
    <property type="entry name" value="CUATPASE"/>
</dbReference>
<evidence type="ECO:0000256" key="13">
    <source>
        <dbReference type="ARBA" id="ARBA00023065"/>
    </source>
</evidence>
<evidence type="ECO:0000256" key="12">
    <source>
        <dbReference type="ARBA" id="ARBA00022989"/>
    </source>
</evidence>
<dbReference type="Gene3D" id="3.30.70.100">
    <property type="match status" value="1"/>
</dbReference>
<evidence type="ECO:0000256" key="8">
    <source>
        <dbReference type="ARBA" id="ARBA00022741"/>
    </source>
</evidence>
<feature type="transmembrane region" description="Helical" evidence="15">
    <location>
        <begin position="140"/>
        <end position="161"/>
    </location>
</feature>
<dbReference type="GO" id="GO:0005524">
    <property type="term" value="F:ATP binding"/>
    <property type="evidence" value="ECO:0007669"/>
    <property type="project" value="UniProtKB-UniRule"/>
</dbReference>
<keyword evidence="3" id="KW-0813">Transport</keyword>
<proteinExistence type="inferred from homology"/>
<dbReference type="InterPro" id="IPR018303">
    <property type="entry name" value="ATPase_P-typ_P_site"/>
</dbReference>
<evidence type="ECO:0000256" key="14">
    <source>
        <dbReference type="ARBA" id="ARBA00023136"/>
    </source>
</evidence>
<dbReference type="GO" id="GO:0043682">
    <property type="term" value="F:P-type divalent copper transporter activity"/>
    <property type="evidence" value="ECO:0007669"/>
    <property type="project" value="TreeGrafter"/>
</dbReference>
<keyword evidence="18" id="KW-1185">Reference proteome</keyword>
<evidence type="ECO:0000256" key="4">
    <source>
        <dbReference type="ARBA" id="ARBA00022475"/>
    </source>
</evidence>
<keyword evidence="7 15" id="KW-0479">Metal-binding</keyword>
<dbReference type="InterPro" id="IPR059000">
    <property type="entry name" value="ATPase_P-type_domA"/>
</dbReference>
<evidence type="ECO:0000313" key="18">
    <source>
        <dbReference type="Proteomes" id="UP000515317"/>
    </source>
</evidence>
<dbReference type="InterPro" id="IPR006121">
    <property type="entry name" value="HMA_dom"/>
</dbReference>
<comment type="similarity">
    <text evidence="2 15">Belongs to the cation transport ATPase (P-type) (TC 3.A.3) family. Type IB subfamily.</text>
</comment>
<gene>
    <name evidence="17" type="primary">fixI</name>
    <name evidence="17" type="ORF">IZ6_30160</name>
</gene>
<dbReference type="InterPro" id="IPR023299">
    <property type="entry name" value="ATPase_P-typ_cyto_dom_N"/>
</dbReference>
<keyword evidence="6 15" id="KW-0812">Transmembrane</keyword>
<dbReference type="GO" id="GO:0055070">
    <property type="term" value="P:copper ion homeostasis"/>
    <property type="evidence" value="ECO:0007669"/>
    <property type="project" value="TreeGrafter"/>
</dbReference>
<dbReference type="EMBL" id="AP023361">
    <property type="protein sequence ID" value="BCJ92281.1"/>
    <property type="molecule type" value="Genomic_DNA"/>
</dbReference>
<accession>A0A6S6QZ20</accession>
<dbReference type="PROSITE" id="PS00154">
    <property type="entry name" value="ATPASE_E1_E2"/>
    <property type="match status" value="1"/>
</dbReference>
<dbReference type="Gene3D" id="3.40.50.1000">
    <property type="entry name" value="HAD superfamily/HAD-like"/>
    <property type="match status" value="1"/>
</dbReference>
<feature type="transmembrane region" description="Helical" evidence="15">
    <location>
        <begin position="103"/>
        <end position="128"/>
    </location>
</feature>
<dbReference type="PANTHER" id="PTHR43520:SF5">
    <property type="entry name" value="CATION-TRANSPORTING P-TYPE ATPASE-RELATED"/>
    <property type="match status" value="1"/>
</dbReference>
<evidence type="ECO:0000256" key="6">
    <source>
        <dbReference type="ARBA" id="ARBA00022692"/>
    </source>
</evidence>
<dbReference type="SUPFAM" id="SSF81653">
    <property type="entry name" value="Calcium ATPase, transduction domain A"/>
    <property type="match status" value="1"/>
</dbReference>
<dbReference type="SUPFAM" id="SSF56784">
    <property type="entry name" value="HAD-like"/>
    <property type="match status" value="1"/>
</dbReference>
<dbReference type="GO" id="GO:0005886">
    <property type="term" value="C:plasma membrane"/>
    <property type="evidence" value="ECO:0007669"/>
    <property type="project" value="UniProtKB-SubCell"/>
</dbReference>
<dbReference type="GO" id="GO:0005507">
    <property type="term" value="F:copper ion binding"/>
    <property type="evidence" value="ECO:0007669"/>
    <property type="project" value="TreeGrafter"/>
</dbReference>
<sequence length="741" mass="77879">MTAASLDLSNLVVTGEDGSRRAEFAVEGVTCAPCIGDIESSVADMRGLTRARLNYSNHRLAVEWNGDQFNPGEVIERLAARGYRAHPFAPRLAEALEDQQSKWLLRCLAVAGFAAMNVMLLAVSVWSGNVTDITPETRDFFHWLSGLIALPAAAYAGQPFFRSAIAAIRGGRLNMDVPISIGVCLALGMSVVETLNHAELVYFDSAVMLLFFLLCGRYLDHAMRRKTRAVASNLAALKAETANRLTPEGEQVLVPVSALAGGDIVVVLPGERVPADGEVLVGQTEIDESLITGETALRVIGPGERIYSGTINRTSVLRVLVKAANGKTLLDEIERLLETASTARSNYVKLADRAASLYAPVVHTAAALTLVFWLLTGASFHDAAITAIAVLIITCPCALALAIPTVQVVSSGALFKQGVFLNTSDALERLAEIDTVVFDKTGTLTLPDARVINAASVDQELLEIAARLALSSRHPMASAVAAEARARIPYDHVSEQSGLGVSAIVDGVEAKLGSPAFCGVEPPSSSRSITAFRYGAKTAIFEIAQVLRPDAIAVVGELKRLGLGVHILSGDRPEAVAPVAVALGVESWAASTHPAQKIARLEELKAAGRRVLMVGDGINDAPALAAAYVSLSPISAADLAQAHADAVFLGVKLAPVAGSVRTARKARALMKGNLWLAVVYNVFAVPLAFAGYVTPLVAAAAMSGSSILVTLNALRARAPAAAETEPAHDLSSLVPRSAEAP</sequence>
<dbReference type="NCBIfam" id="TIGR01512">
    <property type="entry name" value="ATPase-IB2_Cd"/>
    <property type="match status" value="1"/>
</dbReference>
<keyword evidence="11" id="KW-1278">Translocase</keyword>
<dbReference type="Pfam" id="PF00702">
    <property type="entry name" value="Hydrolase"/>
    <property type="match status" value="1"/>
</dbReference>
<dbReference type="InterPro" id="IPR001757">
    <property type="entry name" value="P_typ_ATPase"/>
</dbReference>
<evidence type="ECO:0000256" key="2">
    <source>
        <dbReference type="ARBA" id="ARBA00006024"/>
    </source>
</evidence>
<dbReference type="PRINTS" id="PR00119">
    <property type="entry name" value="CATATPASE"/>
</dbReference>
<feature type="transmembrane region" description="Helical" evidence="15">
    <location>
        <begin position="384"/>
        <end position="406"/>
    </location>
</feature>
<dbReference type="Pfam" id="PF00403">
    <property type="entry name" value="HMA"/>
    <property type="match status" value="1"/>
</dbReference>
<dbReference type="InterPro" id="IPR008250">
    <property type="entry name" value="ATPase_P-typ_transduc_dom_A_sf"/>
</dbReference>
<evidence type="ECO:0000256" key="7">
    <source>
        <dbReference type="ARBA" id="ARBA00022723"/>
    </source>
</evidence>
<dbReference type="SUPFAM" id="SSF81665">
    <property type="entry name" value="Calcium ATPase, transmembrane domain M"/>
    <property type="match status" value="1"/>
</dbReference>
<comment type="subcellular location">
    <subcellularLocation>
        <location evidence="1">Cell membrane</location>
        <topology evidence="1">Multi-pass membrane protein</topology>
    </subcellularLocation>
</comment>
<organism evidence="17 18">
    <name type="scientific">Terrihabitans soli</name>
    <dbReference type="NCBI Taxonomy" id="708113"/>
    <lineage>
        <taxon>Bacteria</taxon>
        <taxon>Pseudomonadati</taxon>
        <taxon>Pseudomonadota</taxon>
        <taxon>Alphaproteobacteria</taxon>
        <taxon>Hyphomicrobiales</taxon>
        <taxon>Terrihabitans</taxon>
    </lineage>
</organism>
<keyword evidence="4 15" id="KW-1003">Cell membrane</keyword>
<evidence type="ECO:0000256" key="10">
    <source>
        <dbReference type="ARBA" id="ARBA00022842"/>
    </source>
</evidence>
<protein>
    <submittedName>
        <fullName evidence="17">Nitrogen fixation protein FixI</fullName>
    </submittedName>
</protein>
<evidence type="ECO:0000256" key="11">
    <source>
        <dbReference type="ARBA" id="ARBA00022967"/>
    </source>
</evidence>
<evidence type="ECO:0000259" key="16">
    <source>
        <dbReference type="PROSITE" id="PS50846"/>
    </source>
</evidence>
<evidence type="ECO:0000313" key="17">
    <source>
        <dbReference type="EMBL" id="BCJ92281.1"/>
    </source>
</evidence>
<evidence type="ECO:0000256" key="3">
    <source>
        <dbReference type="ARBA" id="ARBA00022448"/>
    </source>
</evidence>
<name>A0A6S6QZ20_9HYPH</name>
<keyword evidence="12 15" id="KW-1133">Transmembrane helix</keyword>
<dbReference type="NCBIfam" id="TIGR01494">
    <property type="entry name" value="ATPase_P-type"/>
    <property type="match status" value="1"/>
</dbReference>
<dbReference type="SUPFAM" id="SSF55008">
    <property type="entry name" value="HMA, heavy metal-associated domain"/>
    <property type="match status" value="1"/>
</dbReference>
<dbReference type="KEGG" id="tso:IZ6_30160"/>
<dbReference type="Proteomes" id="UP000515317">
    <property type="component" value="Chromosome"/>
</dbReference>
<dbReference type="NCBIfam" id="TIGR01525">
    <property type="entry name" value="ATPase-IB_hvy"/>
    <property type="match status" value="1"/>
</dbReference>
<feature type="domain" description="HMA" evidence="16">
    <location>
        <begin position="20"/>
        <end position="86"/>
    </location>
</feature>
<dbReference type="NCBIfam" id="TIGR01511">
    <property type="entry name" value="ATPase-IB1_Cu"/>
    <property type="match status" value="1"/>
</dbReference>
<evidence type="ECO:0000256" key="9">
    <source>
        <dbReference type="ARBA" id="ARBA00022840"/>
    </source>
</evidence>
<dbReference type="InterPro" id="IPR023214">
    <property type="entry name" value="HAD_sf"/>
</dbReference>
<keyword evidence="5" id="KW-0597">Phosphoprotein</keyword>
<dbReference type="CDD" id="cd00371">
    <property type="entry name" value="HMA"/>
    <property type="match status" value="1"/>
</dbReference>
<dbReference type="RefSeq" id="WP_222875866.1">
    <property type="nucleotide sequence ID" value="NZ_AP023361.1"/>
</dbReference>
<dbReference type="Gene3D" id="2.70.150.10">
    <property type="entry name" value="Calcium-transporting ATPase, cytoplasmic transduction domain A"/>
    <property type="match status" value="1"/>
</dbReference>
<dbReference type="InterPro" id="IPR036412">
    <property type="entry name" value="HAD-like_sf"/>
</dbReference>
<dbReference type="InterPro" id="IPR027256">
    <property type="entry name" value="P-typ_ATPase_IB"/>
</dbReference>
<keyword evidence="10" id="KW-0460">Magnesium</keyword>
<evidence type="ECO:0000256" key="15">
    <source>
        <dbReference type="RuleBase" id="RU362081"/>
    </source>
</evidence>
<keyword evidence="9 15" id="KW-0067">ATP-binding</keyword>
<feature type="transmembrane region" description="Helical" evidence="15">
    <location>
        <begin position="201"/>
        <end position="219"/>
    </location>
</feature>
<keyword evidence="13" id="KW-0406">Ion transport</keyword>
<dbReference type="GO" id="GO:0016887">
    <property type="term" value="F:ATP hydrolysis activity"/>
    <property type="evidence" value="ECO:0007669"/>
    <property type="project" value="InterPro"/>
</dbReference>
<dbReference type="Pfam" id="PF00122">
    <property type="entry name" value="E1-E2_ATPase"/>
    <property type="match status" value="1"/>
</dbReference>
<keyword evidence="8 15" id="KW-0547">Nucleotide-binding</keyword>
<dbReference type="PROSITE" id="PS50846">
    <property type="entry name" value="HMA_2"/>
    <property type="match status" value="1"/>
</dbReference>
<feature type="transmembrane region" description="Helical" evidence="15">
    <location>
        <begin position="173"/>
        <end position="195"/>
    </location>
</feature>
<dbReference type="Gene3D" id="3.40.1110.10">
    <property type="entry name" value="Calcium-transporting ATPase, cytoplasmic domain N"/>
    <property type="match status" value="1"/>
</dbReference>
<dbReference type="InterPro" id="IPR036163">
    <property type="entry name" value="HMA_dom_sf"/>
</dbReference>
<evidence type="ECO:0000256" key="5">
    <source>
        <dbReference type="ARBA" id="ARBA00022553"/>
    </source>
</evidence>
<keyword evidence="14 15" id="KW-0472">Membrane</keyword>
<dbReference type="PANTHER" id="PTHR43520">
    <property type="entry name" value="ATP7, ISOFORM B"/>
    <property type="match status" value="1"/>
</dbReference>
<feature type="transmembrane region" description="Helical" evidence="15">
    <location>
        <begin position="357"/>
        <end position="378"/>
    </location>
</feature>
<dbReference type="AlphaFoldDB" id="A0A6S6QZ20"/>
<reference evidence="17 18" key="1">
    <citation type="submission" date="2020-08" db="EMBL/GenBank/DDBJ databases">
        <title>Genome sequence of Rhizobiales bacterium strain IZ6.</title>
        <authorList>
            <person name="Nakai R."/>
            <person name="Naganuma T."/>
        </authorList>
    </citation>
    <scope>NUCLEOTIDE SEQUENCE [LARGE SCALE GENOMIC DNA]</scope>
    <source>
        <strain evidence="17 18">IZ6</strain>
    </source>
</reference>
<evidence type="ECO:0000256" key="1">
    <source>
        <dbReference type="ARBA" id="ARBA00004651"/>
    </source>
</evidence>